<comment type="caution">
    <text evidence="2">The sequence shown here is derived from an EMBL/GenBank/DDBJ whole genome shotgun (WGS) entry which is preliminary data.</text>
</comment>
<reference evidence="2 3" key="1">
    <citation type="submission" date="2023-05" db="EMBL/GenBank/DDBJ databases">
        <title>B98-5 Cell Line De Novo Hybrid Assembly: An Optical Mapping Approach.</title>
        <authorList>
            <person name="Kananen K."/>
            <person name="Auerbach J.A."/>
            <person name="Kautto E."/>
            <person name="Blachly J.S."/>
        </authorList>
    </citation>
    <scope>NUCLEOTIDE SEQUENCE [LARGE SCALE GENOMIC DNA]</scope>
    <source>
        <strain evidence="2">B95-8</strain>
        <tissue evidence="2">Cell line</tissue>
    </source>
</reference>
<sequence>MTRVFLGRHHDPGPGQLTKSAGPSPEKPKEETTLGDPQLLAEIKHPTPTPPKDAPGNPALIQSG</sequence>
<dbReference type="EMBL" id="JASSZA010000005">
    <property type="protein sequence ID" value="KAK2110682.1"/>
    <property type="molecule type" value="Genomic_DNA"/>
</dbReference>
<proteinExistence type="predicted"/>
<feature type="region of interest" description="Disordered" evidence="1">
    <location>
        <begin position="1"/>
        <end position="64"/>
    </location>
</feature>
<protein>
    <submittedName>
        <fullName evidence="2">Unconventional myosin-XV</fullName>
    </submittedName>
</protein>
<accession>A0ABQ9VN91</accession>
<name>A0ABQ9VN91_SAGOE</name>
<organism evidence="2 3">
    <name type="scientific">Saguinus oedipus</name>
    <name type="common">Cotton-top tamarin</name>
    <name type="synonym">Oedipomidas oedipus</name>
    <dbReference type="NCBI Taxonomy" id="9490"/>
    <lineage>
        <taxon>Eukaryota</taxon>
        <taxon>Metazoa</taxon>
        <taxon>Chordata</taxon>
        <taxon>Craniata</taxon>
        <taxon>Vertebrata</taxon>
        <taxon>Euteleostomi</taxon>
        <taxon>Mammalia</taxon>
        <taxon>Eutheria</taxon>
        <taxon>Euarchontoglires</taxon>
        <taxon>Primates</taxon>
        <taxon>Haplorrhini</taxon>
        <taxon>Platyrrhini</taxon>
        <taxon>Cebidae</taxon>
        <taxon>Callitrichinae</taxon>
        <taxon>Saguinus</taxon>
    </lineage>
</organism>
<evidence type="ECO:0000256" key="1">
    <source>
        <dbReference type="SAM" id="MobiDB-lite"/>
    </source>
</evidence>
<evidence type="ECO:0000313" key="2">
    <source>
        <dbReference type="EMBL" id="KAK2110682.1"/>
    </source>
</evidence>
<dbReference type="Proteomes" id="UP001266305">
    <property type="component" value="Unassembled WGS sequence"/>
</dbReference>
<keyword evidence="3" id="KW-1185">Reference proteome</keyword>
<gene>
    <name evidence="2" type="primary">MYO15A_2</name>
    <name evidence="2" type="ORF">P7K49_010428</name>
</gene>
<evidence type="ECO:0000313" key="3">
    <source>
        <dbReference type="Proteomes" id="UP001266305"/>
    </source>
</evidence>